<reference evidence="1" key="2">
    <citation type="submission" date="2022-01" db="EMBL/GenBank/DDBJ databases">
        <authorList>
            <person name="Yamashiro T."/>
            <person name="Shiraishi A."/>
            <person name="Satake H."/>
            <person name="Nakayama K."/>
        </authorList>
    </citation>
    <scope>NUCLEOTIDE SEQUENCE</scope>
</reference>
<sequence>MLSDVLAEGILLIKSEVARSSYSSYLGAMLSQAGIGLDVVNYGTQQGEKTGILNDIVEFAEEDIRCRILNLPHRLYKSEILPLV</sequence>
<keyword evidence="2" id="KW-1185">Reference proteome</keyword>
<dbReference type="Proteomes" id="UP001151760">
    <property type="component" value="Unassembled WGS sequence"/>
</dbReference>
<name>A0ABQ4ZTB7_9ASTR</name>
<dbReference type="EMBL" id="BQNB010011663">
    <property type="protein sequence ID" value="GJS93529.1"/>
    <property type="molecule type" value="Genomic_DNA"/>
</dbReference>
<organism evidence="1 2">
    <name type="scientific">Tanacetum coccineum</name>
    <dbReference type="NCBI Taxonomy" id="301880"/>
    <lineage>
        <taxon>Eukaryota</taxon>
        <taxon>Viridiplantae</taxon>
        <taxon>Streptophyta</taxon>
        <taxon>Embryophyta</taxon>
        <taxon>Tracheophyta</taxon>
        <taxon>Spermatophyta</taxon>
        <taxon>Magnoliopsida</taxon>
        <taxon>eudicotyledons</taxon>
        <taxon>Gunneridae</taxon>
        <taxon>Pentapetalae</taxon>
        <taxon>asterids</taxon>
        <taxon>campanulids</taxon>
        <taxon>Asterales</taxon>
        <taxon>Asteraceae</taxon>
        <taxon>Asteroideae</taxon>
        <taxon>Anthemideae</taxon>
        <taxon>Anthemidinae</taxon>
        <taxon>Tanacetum</taxon>
    </lineage>
</organism>
<gene>
    <name evidence="1" type="ORF">Tco_0800497</name>
</gene>
<accession>A0ABQ4ZTB7</accession>
<evidence type="ECO:0000313" key="2">
    <source>
        <dbReference type="Proteomes" id="UP001151760"/>
    </source>
</evidence>
<evidence type="ECO:0000313" key="1">
    <source>
        <dbReference type="EMBL" id="GJS93529.1"/>
    </source>
</evidence>
<proteinExistence type="predicted"/>
<reference evidence="1" key="1">
    <citation type="journal article" date="2022" name="Int. J. Mol. Sci.">
        <title>Draft Genome of Tanacetum Coccineum: Genomic Comparison of Closely Related Tanacetum-Family Plants.</title>
        <authorList>
            <person name="Yamashiro T."/>
            <person name="Shiraishi A."/>
            <person name="Nakayama K."/>
            <person name="Satake H."/>
        </authorList>
    </citation>
    <scope>NUCLEOTIDE SEQUENCE</scope>
</reference>
<protein>
    <submittedName>
        <fullName evidence="1">Uncharacterized protein</fullName>
    </submittedName>
</protein>
<comment type="caution">
    <text evidence="1">The sequence shown here is derived from an EMBL/GenBank/DDBJ whole genome shotgun (WGS) entry which is preliminary data.</text>
</comment>